<dbReference type="EMBL" id="CP001643">
    <property type="protein sequence ID" value="ACU86780.1"/>
    <property type="molecule type" value="Genomic_DNA"/>
</dbReference>
<dbReference type="PATRIC" id="fig|446465.5.peg.2985"/>
<feature type="compositionally biased region" description="Basic and acidic residues" evidence="1">
    <location>
        <begin position="12"/>
        <end position="25"/>
    </location>
</feature>
<dbReference type="HOGENOM" id="CLU_2178768_0_0_11"/>
<organism evidence="3 4">
    <name type="scientific">Brachybacterium faecium (strain ATCC 43885 / DSM 4810 / JCM 11609 / LMG 19847 / NBRC 14762 / NCIMB 9860 / 6-10)</name>
    <dbReference type="NCBI Taxonomy" id="446465"/>
    <lineage>
        <taxon>Bacteria</taxon>
        <taxon>Bacillati</taxon>
        <taxon>Actinomycetota</taxon>
        <taxon>Actinomycetes</taxon>
        <taxon>Micrococcales</taxon>
        <taxon>Dermabacteraceae</taxon>
        <taxon>Brachybacterium</taxon>
    </lineage>
</organism>
<keyword evidence="2" id="KW-0472">Membrane</keyword>
<reference evidence="3 4" key="1">
    <citation type="journal article" date="2009" name="Stand. Genomic Sci.">
        <title>Complete genome sequence of Brachybacterium faecium type strain (Schefferle 6-10).</title>
        <authorList>
            <person name="Lapidus A."/>
            <person name="Pukall R."/>
            <person name="Labuttii K."/>
            <person name="Copeland A."/>
            <person name="Del Rio T.G."/>
            <person name="Nolan M."/>
            <person name="Chen F."/>
            <person name="Lucas S."/>
            <person name="Tice H."/>
            <person name="Cheng J.F."/>
            <person name="Bruce D."/>
            <person name="Goodwin L."/>
            <person name="Pitluck S."/>
            <person name="Rohde M."/>
            <person name="Goker M."/>
            <person name="Pati A."/>
            <person name="Ivanova N."/>
            <person name="Mavrommatis K."/>
            <person name="Chen A."/>
            <person name="Palaniappan K."/>
            <person name="D'haeseleer P."/>
            <person name="Chain P."/>
            <person name="Bristow J."/>
            <person name="Eisen J.A."/>
            <person name="Markowitz V."/>
            <person name="Hugenholtz P."/>
            <person name="Kyrpides N.C."/>
            <person name="Klenk H.P."/>
        </authorList>
    </citation>
    <scope>NUCLEOTIDE SEQUENCE [LARGE SCALE GENOMIC DNA]</scope>
    <source>
        <strain evidence="4">ATCC 43885 / DSM 4810 / JCM 11609 / LMG 19847 / NBRC 14762 / NCIMB 9860 / 6-10</strain>
    </source>
</reference>
<evidence type="ECO:0000313" key="3">
    <source>
        <dbReference type="EMBL" id="ACU86780.1"/>
    </source>
</evidence>
<keyword evidence="2" id="KW-0812">Transmembrane</keyword>
<protein>
    <submittedName>
        <fullName evidence="3">Uncharacterized protein</fullName>
    </submittedName>
</protein>
<feature type="compositionally biased region" description="Pro residues" evidence="1">
    <location>
        <begin position="1"/>
        <end position="10"/>
    </location>
</feature>
<evidence type="ECO:0000313" key="4">
    <source>
        <dbReference type="Proteomes" id="UP000001919"/>
    </source>
</evidence>
<keyword evidence="2" id="KW-1133">Transmembrane helix</keyword>
<keyword evidence="4" id="KW-1185">Reference proteome</keyword>
<dbReference type="Proteomes" id="UP000001919">
    <property type="component" value="Chromosome"/>
</dbReference>
<dbReference type="AlphaFoldDB" id="C7MAB0"/>
<gene>
    <name evidence="3" type="ordered locus">Bfae_30190</name>
</gene>
<feature type="transmembrane region" description="Helical" evidence="2">
    <location>
        <begin position="56"/>
        <end position="77"/>
    </location>
</feature>
<evidence type="ECO:0000256" key="1">
    <source>
        <dbReference type="SAM" id="MobiDB-lite"/>
    </source>
</evidence>
<sequence>MTPPPPPTDPQDPDRTGDDSTHAENDPAPSEHGSASSGEAPRPTGPRRRGTGPSPALVAAVLFLLVLLLALAGFFGVRAALGEGDRSDQAVAAAVPELLPAGQATSSSI</sequence>
<evidence type="ECO:0000256" key="2">
    <source>
        <dbReference type="SAM" id="Phobius"/>
    </source>
</evidence>
<feature type="region of interest" description="Disordered" evidence="1">
    <location>
        <begin position="1"/>
        <end position="54"/>
    </location>
</feature>
<proteinExistence type="predicted"/>
<accession>C7MAB0</accession>
<dbReference type="KEGG" id="bfa:Bfae_30190"/>
<name>C7MAB0_BRAFD</name>